<reference evidence="2 3" key="1">
    <citation type="submission" date="2018-09" db="EMBL/GenBank/DDBJ databases">
        <title>YIM PH 21725 draft genome.</title>
        <authorList>
            <person name="Miao C."/>
        </authorList>
    </citation>
    <scope>NUCLEOTIDE SEQUENCE [LARGE SCALE GENOMIC DNA]</scope>
    <source>
        <strain evidence="3">YIM PH21725</strain>
    </source>
</reference>
<gene>
    <name evidence="2" type="ORF">D5S19_03920</name>
</gene>
<proteinExistence type="predicted"/>
<protein>
    <recommendedName>
        <fullName evidence="1">Transposase IS30-like HTH domain-containing protein</fullName>
    </recommendedName>
</protein>
<organism evidence="2 3">
    <name type="scientific">Amycolatopsis panacis</name>
    <dbReference type="NCBI Taxonomy" id="2340917"/>
    <lineage>
        <taxon>Bacteria</taxon>
        <taxon>Bacillati</taxon>
        <taxon>Actinomycetota</taxon>
        <taxon>Actinomycetes</taxon>
        <taxon>Pseudonocardiales</taxon>
        <taxon>Pseudonocardiaceae</taxon>
        <taxon>Amycolatopsis</taxon>
    </lineage>
</organism>
<evidence type="ECO:0000313" key="3">
    <source>
        <dbReference type="Proteomes" id="UP000285112"/>
    </source>
</evidence>
<keyword evidence="3" id="KW-1185">Reference proteome</keyword>
<dbReference type="OrthoDB" id="9803231at2"/>
<dbReference type="InterPro" id="IPR025246">
    <property type="entry name" value="IS30-like_HTH"/>
</dbReference>
<dbReference type="AlphaFoldDB" id="A0A419IA19"/>
<dbReference type="EMBL" id="QZFV01000054">
    <property type="protein sequence ID" value="RJQ89616.1"/>
    <property type="molecule type" value="Genomic_DNA"/>
</dbReference>
<sequence length="83" mass="9291">MSQREPLRFEEREIISRELSKDRSARFIANALGARHHSTIAREINRNGGAEEYRAVDASGGPTIVRVARRNGSSNRPAVSTMR</sequence>
<dbReference type="Proteomes" id="UP000285112">
    <property type="component" value="Unassembled WGS sequence"/>
</dbReference>
<evidence type="ECO:0000259" key="1">
    <source>
        <dbReference type="Pfam" id="PF13936"/>
    </source>
</evidence>
<feature type="domain" description="Transposase IS30-like HTH" evidence="1">
    <location>
        <begin position="7"/>
        <end position="47"/>
    </location>
</feature>
<dbReference type="Pfam" id="PF13936">
    <property type="entry name" value="HTH_38"/>
    <property type="match status" value="1"/>
</dbReference>
<evidence type="ECO:0000313" key="2">
    <source>
        <dbReference type="EMBL" id="RJQ89616.1"/>
    </source>
</evidence>
<comment type="caution">
    <text evidence="2">The sequence shown here is derived from an EMBL/GenBank/DDBJ whole genome shotgun (WGS) entry which is preliminary data.</text>
</comment>
<name>A0A419IA19_9PSEU</name>
<accession>A0A419IA19</accession>